<keyword evidence="2" id="KW-0808">Transferase</keyword>
<dbReference type="RefSeq" id="WP_235323571.1">
    <property type="nucleotide sequence ID" value="NZ_JAFBIT010000002.1"/>
</dbReference>
<evidence type="ECO:0000313" key="6">
    <source>
        <dbReference type="Proteomes" id="UP001299220"/>
    </source>
</evidence>
<comment type="caution">
    <text evidence="5">The sequence shown here is derived from an EMBL/GenBank/DDBJ whole genome shotgun (WGS) entry which is preliminary data.</text>
</comment>
<evidence type="ECO:0000259" key="4">
    <source>
        <dbReference type="Pfam" id="PF08241"/>
    </source>
</evidence>
<keyword evidence="1 5" id="KW-0489">Methyltransferase</keyword>
<reference evidence="5 6" key="1">
    <citation type="submission" date="2020-12" db="EMBL/GenBank/DDBJ databases">
        <title>Whole genome sequences of gut porcine anaerobes.</title>
        <authorList>
            <person name="Kubasova T."/>
            <person name="Jahodarova E."/>
            <person name="Rychlik I."/>
        </authorList>
    </citation>
    <scope>NUCLEOTIDE SEQUENCE [LARGE SCALE GENOMIC DNA]</scope>
    <source>
        <strain evidence="5 6">An867</strain>
    </source>
</reference>
<dbReference type="PANTHER" id="PTHR43464">
    <property type="entry name" value="METHYLTRANSFERASE"/>
    <property type="match status" value="1"/>
</dbReference>
<sequence>MKENPYDNPEFFDKYSQMRRSREGLEGAGEWETLREVLPPAAGQRVLDLGCGYGWHCIWAAEQGASSVLGIDLSERMLDVAQEKIRGNEAISGRIEYRRIAIEDLELPENSFNLVISSLSLHYIADYSAMVQKVRRWLRPGGMFVFTVEHPVFTAEGSQDWVYGEDGKIDHFPVDNYYYEGPRTAHFLGETMTKYHRTVTTYVETLLEYGFTLRHLREPMPPESMRGLPGMADEMRRPMMLILAAEVPA</sequence>
<dbReference type="PANTHER" id="PTHR43464:SF19">
    <property type="entry name" value="UBIQUINONE BIOSYNTHESIS O-METHYLTRANSFERASE, MITOCHONDRIAL"/>
    <property type="match status" value="1"/>
</dbReference>
<feature type="domain" description="Methyltransferase type 11" evidence="4">
    <location>
        <begin position="47"/>
        <end position="146"/>
    </location>
</feature>
<evidence type="ECO:0000256" key="2">
    <source>
        <dbReference type="ARBA" id="ARBA00022679"/>
    </source>
</evidence>
<keyword evidence="6" id="KW-1185">Reference proteome</keyword>
<dbReference type="CDD" id="cd02440">
    <property type="entry name" value="AdoMet_MTases"/>
    <property type="match status" value="1"/>
</dbReference>
<protein>
    <submittedName>
        <fullName evidence="5">Class I SAM-dependent methyltransferase</fullName>
    </submittedName>
</protein>
<dbReference type="EMBL" id="JAFBIT010000002">
    <property type="protein sequence ID" value="MCF2652520.1"/>
    <property type="molecule type" value="Genomic_DNA"/>
</dbReference>
<dbReference type="Proteomes" id="UP001299220">
    <property type="component" value="Unassembled WGS sequence"/>
</dbReference>
<dbReference type="GO" id="GO:0008168">
    <property type="term" value="F:methyltransferase activity"/>
    <property type="evidence" value="ECO:0007669"/>
    <property type="project" value="UniProtKB-KW"/>
</dbReference>
<name>A0ABS9CN07_9FIRM</name>
<organism evidence="5 6">
    <name type="scientific">Anaeromassilibacillus senegalensis</name>
    <dbReference type="NCBI Taxonomy" id="1673717"/>
    <lineage>
        <taxon>Bacteria</taxon>
        <taxon>Bacillati</taxon>
        <taxon>Bacillota</taxon>
        <taxon>Clostridia</taxon>
        <taxon>Eubacteriales</taxon>
        <taxon>Acutalibacteraceae</taxon>
        <taxon>Anaeromassilibacillus</taxon>
    </lineage>
</organism>
<evidence type="ECO:0000256" key="1">
    <source>
        <dbReference type="ARBA" id="ARBA00022603"/>
    </source>
</evidence>
<accession>A0ABS9CN07</accession>
<dbReference type="Gene3D" id="3.40.50.150">
    <property type="entry name" value="Vaccinia Virus protein VP39"/>
    <property type="match status" value="1"/>
</dbReference>
<proteinExistence type="predicted"/>
<dbReference type="SUPFAM" id="SSF53335">
    <property type="entry name" value="S-adenosyl-L-methionine-dependent methyltransferases"/>
    <property type="match status" value="1"/>
</dbReference>
<dbReference type="InterPro" id="IPR029063">
    <property type="entry name" value="SAM-dependent_MTases_sf"/>
</dbReference>
<keyword evidence="3" id="KW-0949">S-adenosyl-L-methionine</keyword>
<dbReference type="Pfam" id="PF08241">
    <property type="entry name" value="Methyltransf_11"/>
    <property type="match status" value="1"/>
</dbReference>
<dbReference type="InterPro" id="IPR013216">
    <property type="entry name" value="Methyltransf_11"/>
</dbReference>
<dbReference type="GO" id="GO:0032259">
    <property type="term" value="P:methylation"/>
    <property type="evidence" value="ECO:0007669"/>
    <property type="project" value="UniProtKB-KW"/>
</dbReference>
<gene>
    <name evidence="5" type="ORF">JQM67_07890</name>
</gene>
<evidence type="ECO:0000313" key="5">
    <source>
        <dbReference type="EMBL" id="MCF2652520.1"/>
    </source>
</evidence>
<evidence type="ECO:0000256" key="3">
    <source>
        <dbReference type="ARBA" id="ARBA00022691"/>
    </source>
</evidence>